<feature type="chain" id="PRO_5037355528" evidence="1">
    <location>
        <begin position="22"/>
        <end position="106"/>
    </location>
</feature>
<protein>
    <submittedName>
        <fullName evidence="3">Uncharacterized protein</fullName>
    </submittedName>
</protein>
<accession>A0A914M7B7</accession>
<sequence>MLYFKITITFILIVFSEKIKANEVCKEPCTLDGHLKQECKNIYNDNKQLAQHFSNAVYADNEKDFLLNNLGVVIIIWHRHMDEILNKNIRDWLKTGITKKFEKMDC</sequence>
<reference evidence="3" key="1">
    <citation type="submission" date="2022-11" db="UniProtKB">
        <authorList>
            <consortium name="WormBaseParasite"/>
        </authorList>
    </citation>
    <scope>IDENTIFICATION</scope>
</reference>
<evidence type="ECO:0000313" key="3">
    <source>
        <dbReference type="WBParaSite" id="Minc3s01290g22522"/>
    </source>
</evidence>
<keyword evidence="2" id="KW-1185">Reference proteome</keyword>
<organism evidence="2 3">
    <name type="scientific">Meloidogyne incognita</name>
    <name type="common">Southern root-knot nematode worm</name>
    <name type="synonym">Oxyuris incognita</name>
    <dbReference type="NCBI Taxonomy" id="6306"/>
    <lineage>
        <taxon>Eukaryota</taxon>
        <taxon>Metazoa</taxon>
        <taxon>Ecdysozoa</taxon>
        <taxon>Nematoda</taxon>
        <taxon>Chromadorea</taxon>
        <taxon>Rhabditida</taxon>
        <taxon>Tylenchina</taxon>
        <taxon>Tylenchomorpha</taxon>
        <taxon>Tylenchoidea</taxon>
        <taxon>Meloidogynidae</taxon>
        <taxon>Meloidogyninae</taxon>
        <taxon>Meloidogyne</taxon>
        <taxon>Meloidogyne incognita group</taxon>
    </lineage>
</organism>
<dbReference type="AlphaFoldDB" id="A0A914M7B7"/>
<dbReference type="WBParaSite" id="Minc3s01290g22522">
    <property type="protein sequence ID" value="Minc3s01290g22522"/>
    <property type="gene ID" value="Minc3s01290g22522"/>
</dbReference>
<name>A0A914M7B7_MELIC</name>
<evidence type="ECO:0000256" key="1">
    <source>
        <dbReference type="SAM" id="SignalP"/>
    </source>
</evidence>
<keyword evidence="1" id="KW-0732">Signal</keyword>
<dbReference type="Proteomes" id="UP000887563">
    <property type="component" value="Unplaced"/>
</dbReference>
<feature type="signal peptide" evidence="1">
    <location>
        <begin position="1"/>
        <end position="21"/>
    </location>
</feature>
<proteinExistence type="predicted"/>
<evidence type="ECO:0000313" key="2">
    <source>
        <dbReference type="Proteomes" id="UP000887563"/>
    </source>
</evidence>